<keyword evidence="2" id="KW-1185">Reference proteome</keyword>
<evidence type="ECO:0000313" key="2">
    <source>
        <dbReference type="Proteomes" id="UP000814033"/>
    </source>
</evidence>
<dbReference type="EMBL" id="MU275988">
    <property type="protein sequence ID" value="KAI0044285.1"/>
    <property type="molecule type" value="Genomic_DNA"/>
</dbReference>
<accession>A0ACB8RJR7</accession>
<dbReference type="Proteomes" id="UP000814033">
    <property type="component" value="Unassembled WGS sequence"/>
</dbReference>
<sequence length="186" mass="20545">MVRGLCIVPCRGIRSGVGALPLPPALTRLENSEDTKTARDWLARFRAASIPKDLVELSFSRSSGPGGQQNVNKVNTKATLRCSPDAPWVPLWARDALRRSPAYAASSQSILITSTVHRSQARNIDDCLSKLHSLIVTASAGGIRSEPSAEQTERVRGLERAEKARRRQQKDYRSQVKRNRTSRDGE</sequence>
<reference evidence="1" key="1">
    <citation type="submission" date="2021-02" db="EMBL/GenBank/DDBJ databases">
        <authorList>
            <consortium name="DOE Joint Genome Institute"/>
            <person name="Ahrendt S."/>
            <person name="Looney B.P."/>
            <person name="Miyauchi S."/>
            <person name="Morin E."/>
            <person name="Drula E."/>
            <person name="Courty P.E."/>
            <person name="Chicoki N."/>
            <person name="Fauchery L."/>
            <person name="Kohler A."/>
            <person name="Kuo A."/>
            <person name="Labutti K."/>
            <person name="Pangilinan J."/>
            <person name="Lipzen A."/>
            <person name="Riley R."/>
            <person name="Andreopoulos W."/>
            <person name="He G."/>
            <person name="Johnson J."/>
            <person name="Barry K.W."/>
            <person name="Grigoriev I.V."/>
            <person name="Nagy L."/>
            <person name="Hibbett D."/>
            <person name="Henrissat B."/>
            <person name="Matheny P.B."/>
            <person name="Labbe J."/>
            <person name="Martin F."/>
        </authorList>
    </citation>
    <scope>NUCLEOTIDE SEQUENCE</scope>
    <source>
        <strain evidence="1">FP105234-sp</strain>
    </source>
</reference>
<proteinExistence type="predicted"/>
<gene>
    <name evidence="1" type="ORF">FA95DRAFT_1497345</name>
</gene>
<organism evidence="1 2">
    <name type="scientific">Auriscalpium vulgare</name>
    <dbReference type="NCBI Taxonomy" id="40419"/>
    <lineage>
        <taxon>Eukaryota</taxon>
        <taxon>Fungi</taxon>
        <taxon>Dikarya</taxon>
        <taxon>Basidiomycota</taxon>
        <taxon>Agaricomycotina</taxon>
        <taxon>Agaricomycetes</taxon>
        <taxon>Russulales</taxon>
        <taxon>Auriscalpiaceae</taxon>
        <taxon>Auriscalpium</taxon>
    </lineage>
</organism>
<reference evidence="1" key="2">
    <citation type="journal article" date="2022" name="New Phytol.">
        <title>Evolutionary transition to the ectomycorrhizal habit in the genomes of a hyperdiverse lineage of mushroom-forming fungi.</title>
        <authorList>
            <person name="Looney B."/>
            <person name="Miyauchi S."/>
            <person name="Morin E."/>
            <person name="Drula E."/>
            <person name="Courty P.E."/>
            <person name="Kohler A."/>
            <person name="Kuo A."/>
            <person name="LaButti K."/>
            <person name="Pangilinan J."/>
            <person name="Lipzen A."/>
            <person name="Riley R."/>
            <person name="Andreopoulos W."/>
            <person name="He G."/>
            <person name="Johnson J."/>
            <person name="Nolan M."/>
            <person name="Tritt A."/>
            <person name="Barry K.W."/>
            <person name="Grigoriev I.V."/>
            <person name="Nagy L.G."/>
            <person name="Hibbett D."/>
            <person name="Henrissat B."/>
            <person name="Matheny P.B."/>
            <person name="Labbe J."/>
            <person name="Martin F.M."/>
        </authorList>
    </citation>
    <scope>NUCLEOTIDE SEQUENCE</scope>
    <source>
        <strain evidence="1">FP105234-sp</strain>
    </source>
</reference>
<name>A0ACB8RJR7_9AGAM</name>
<evidence type="ECO:0000313" key="1">
    <source>
        <dbReference type="EMBL" id="KAI0044285.1"/>
    </source>
</evidence>
<comment type="caution">
    <text evidence="1">The sequence shown here is derived from an EMBL/GenBank/DDBJ whole genome shotgun (WGS) entry which is preliminary data.</text>
</comment>
<protein>
    <submittedName>
        <fullName evidence="1">Uncharacterized protein</fullName>
    </submittedName>
</protein>